<feature type="chain" id="PRO_5046361477" description="Fibronectin type-III domain-containing protein" evidence="1">
    <location>
        <begin position="24"/>
        <end position="135"/>
    </location>
</feature>
<protein>
    <recommendedName>
        <fullName evidence="4">Fibronectin type-III domain-containing protein</fullName>
    </recommendedName>
</protein>
<dbReference type="Proteomes" id="UP001597180">
    <property type="component" value="Unassembled WGS sequence"/>
</dbReference>
<dbReference type="EMBL" id="JBHTLU010000014">
    <property type="protein sequence ID" value="MFD1220952.1"/>
    <property type="molecule type" value="Genomic_DNA"/>
</dbReference>
<gene>
    <name evidence="2" type="ORF">ACFQ4B_12575</name>
</gene>
<keyword evidence="3" id="KW-1185">Reference proteome</keyword>
<sequence>MKKLIASTFATCLLFASAVPAFAQDNNQAASSTIASVVAANQVSNAQLAAFSINFSWKSVPNLYRYDFAAINLTDNYTFEFGSQTATDRNITGFVPGKSYRVVVTAYDANFNNIGSGYVQFVASSSTTSYYINLN</sequence>
<comment type="caution">
    <text evidence="2">The sequence shown here is derived from an EMBL/GenBank/DDBJ whole genome shotgun (WGS) entry which is preliminary data.</text>
</comment>
<evidence type="ECO:0000256" key="1">
    <source>
        <dbReference type="SAM" id="SignalP"/>
    </source>
</evidence>
<evidence type="ECO:0000313" key="3">
    <source>
        <dbReference type="Proteomes" id="UP001597180"/>
    </source>
</evidence>
<name>A0ABW3UKX7_9BACL</name>
<reference evidence="3" key="1">
    <citation type="journal article" date="2019" name="Int. J. Syst. Evol. Microbiol.">
        <title>The Global Catalogue of Microorganisms (GCM) 10K type strain sequencing project: providing services to taxonomists for standard genome sequencing and annotation.</title>
        <authorList>
            <consortium name="The Broad Institute Genomics Platform"/>
            <consortium name="The Broad Institute Genome Sequencing Center for Infectious Disease"/>
            <person name="Wu L."/>
            <person name="Ma J."/>
        </authorList>
    </citation>
    <scope>NUCLEOTIDE SEQUENCE [LARGE SCALE GENOMIC DNA]</scope>
    <source>
        <strain evidence="3">CCUG 53270</strain>
    </source>
</reference>
<organism evidence="2 3">
    <name type="scientific">Paenibacillus vulneris</name>
    <dbReference type="NCBI Taxonomy" id="1133364"/>
    <lineage>
        <taxon>Bacteria</taxon>
        <taxon>Bacillati</taxon>
        <taxon>Bacillota</taxon>
        <taxon>Bacilli</taxon>
        <taxon>Bacillales</taxon>
        <taxon>Paenibacillaceae</taxon>
        <taxon>Paenibacillus</taxon>
    </lineage>
</organism>
<dbReference type="RefSeq" id="WP_079915108.1">
    <property type="nucleotide sequence ID" value="NZ_BAABJG010000029.1"/>
</dbReference>
<evidence type="ECO:0000313" key="2">
    <source>
        <dbReference type="EMBL" id="MFD1220952.1"/>
    </source>
</evidence>
<evidence type="ECO:0008006" key="4">
    <source>
        <dbReference type="Google" id="ProtNLM"/>
    </source>
</evidence>
<feature type="signal peptide" evidence="1">
    <location>
        <begin position="1"/>
        <end position="23"/>
    </location>
</feature>
<accession>A0ABW3UKX7</accession>
<proteinExistence type="predicted"/>
<keyword evidence="1" id="KW-0732">Signal</keyword>